<dbReference type="SUPFAM" id="SSF101478">
    <property type="entry name" value="ADP-ribosylglycohydrolase"/>
    <property type="match status" value="1"/>
</dbReference>
<dbReference type="AlphaFoldDB" id="A0A2S8SVZ7"/>
<dbReference type="Proteomes" id="UP000237684">
    <property type="component" value="Unassembled WGS sequence"/>
</dbReference>
<dbReference type="InterPro" id="IPR036705">
    <property type="entry name" value="Ribosyl_crysJ1_sf"/>
</dbReference>
<dbReference type="OrthoDB" id="9798107at2"/>
<organism evidence="2 3">
    <name type="scientific">Abditibacterium utsteinense</name>
    <dbReference type="NCBI Taxonomy" id="1960156"/>
    <lineage>
        <taxon>Bacteria</taxon>
        <taxon>Pseudomonadati</taxon>
        <taxon>Abditibacteriota</taxon>
        <taxon>Abditibacteriia</taxon>
        <taxon>Abditibacteriales</taxon>
        <taxon>Abditibacteriaceae</taxon>
        <taxon>Abditibacterium</taxon>
    </lineage>
</organism>
<feature type="binding site" evidence="1">
    <location>
        <position position="53"/>
    </location>
    <ligand>
        <name>Mg(2+)</name>
        <dbReference type="ChEBI" id="CHEBI:18420"/>
        <label>1</label>
    </ligand>
</feature>
<sequence>MTRFERLFGCLIGGAVGDALGLPAEKLSPARQKSLFGRIDKMQFLPSRGMISDDTEHALFTARALIESGGDAEKFRRLLHSEFRRWILALPPGTGLATLKSGFKSLAFSAQPGVYSAGNGPAMRAPILGAALGEVVPQLRACLDYSTRMTHTDSKAFWGALAVALASSSHIEADGRRLVREFSEWSDDSESAKQCLNLLKKSINSASRGQSTADFCADLELQNGVSGYIFHTVPVVIQCFLRNKTNFRAGIEEIIACGGDTDTTAAILGGILGAHLGIDAIPADWRGDLWEWPNTPRSMEILARDLAKSLDEGEALVAPRLIFPYQLARNLFFGSVVLIHGFRRMLPPY</sequence>
<dbReference type="InterPro" id="IPR005502">
    <property type="entry name" value="Ribosyl_crysJ1"/>
</dbReference>
<dbReference type="GO" id="GO:0046872">
    <property type="term" value="F:metal ion binding"/>
    <property type="evidence" value="ECO:0007669"/>
    <property type="project" value="UniProtKB-KW"/>
</dbReference>
<evidence type="ECO:0000256" key="1">
    <source>
        <dbReference type="PIRSR" id="PIRSR605502-1"/>
    </source>
</evidence>
<keyword evidence="1" id="KW-0479">Metal-binding</keyword>
<proteinExistence type="predicted"/>
<feature type="binding site" evidence="1">
    <location>
        <position position="262"/>
    </location>
    <ligand>
        <name>Mg(2+)</name>
        <dbReference type="ChEBI" id="CHEBI:18420"/>
        <label>1</label>
    </ligand>
</feature>
<dbReference type="InParanoid" id="A0A2S8SVZ7"/>
<dbReference type="InterPro" id="IPR050792">
    <property type="entry name" value="ADP-ribosylglycohydrolase"/>
</dbReference>
<dbReference type="RefSeq" id="WP_105482829.1">
    <property type="nucleotide sequence ID" value="NZ_NIGF01000003.1"/>
</dbReference>
<dbReference type="PANTHER" id="PTHR16222:SF12">
    <property type="entry name" value="ADP-RIBOSYLGLYCOHYDROLASE-RELATED"/>
    <property type="match status" value="1"/>
</dbReference>
<evidence type="ECO:0000313" key="2">
    <source>
        <dbReference type="EMBL" id="PQV64962.1"/>
    </source>
</evidence>
<feature type="binding site" evidence="1">
    <location>
        <position position="263"/>
    </location>
    <ligand>
        <name>Mg(2+)</name>
        <dbReference type="ChEBI" id="CHEBI:18420"/>
        <label>1</label>
    </ligand>
</feature>
<protein>
    <submittedName>
        <fullName evidence="2">ADP-ribosylglycohydrolase</fullName>
    </submittedName>
</protein>
<dbReference type="Gene3D" id="1.10.4080.10">
    <property type="entry name" value="ADP-ribosylation/Crystallin J1"/>
    <property type="match status" value="1"/>
</dbReference>
<gene>
    <name evidence="2" type="ORF">B1R32_103232</name>
</gene>
<keyword evidence="2" id="KW-0378">Hydrolase</keyword>
<name>A0A2S8SVZ7_9BACT</name>
<dbReference type="EMBL" id="NIGF01000003">
    <property type="protein sequence ID" value="PQV64962.1"/>
    <property type="molecule type" value="Genomic_DNA"/>
</dbReference>
<evidence type="ECO:0000313" key="3">
    <source>
        <dbReference type="Proteomes" id="UP000237684"/>
    </source>
</evidence>
<feature type="binding site" evidence="1">
    <location>
        <position position="260"/>
    </location>
    <ligand>
        <name>Mg(2+)</name>
        <dbReference type="ChEBI" id="CHEBI:18420"/>
        <label>1</label>
    </ligand>
</feature>
<dbReference type="Pfam" id="PF03747">
    <property type="entry name" value="ADP_ribosyl_GH"/>
    <property type="match status" value="1"/>
</dbReference>
<reference evidence="2 3" key="1">
    <citation type="journal article" date="2018" name="Syst. Appl. Microbiol.">
        <title>Abditibacterium utsteinense sp. nov., the first cultivated member of candidate phylum FBP, isolated from ice-free Antarctic soil samples.</title>
        <authorList>
            <person name="Tahon G."/>
            <person name="Tytgat B."/>
            <person name="Lebbe L."/>
            <person name="Carlier A."/>
            <person name="Willems A."/>
        </authorList>
    </citation>
    <scope>NUCLEOTIDE SEQUENCE [LARGE SCALE GENOMIC DNA]</scope>
    <source>
        <strain evidence="2 3">LMG 29911</strain>
    </source>
</reference>
<keyword evidence="1" id="KW-0460">Magnesium</keyword>
<comment type="caution">
    <text evidence="2">The sequence shown here is derived from an EMBL/GenBank/DDBJ whole genome shotgun (WGS) entry which is preliminary data.</text>
</comment>
<accession>A0A2S8SVZ7</accession>
<comment type="cofactor">
    <cofactor evidence="1">
        <name>Mg(2+)</name>
        <dbReference type="ChEBI" id="CHEBI:18420"/>
    </cofactor>
    <text evidence="1">Binds 2 magnesium ions per subunit.</text>
</comment>
<feature type="binding site" evidence="1">
    <location>
        <position position="52"/>
    </location>
    <ligand>
        <name>Mg(2+)</name>
        <dbReference type="ChEBI" id="CHEBI:18420"/>
        <label>1</label>
    </ligand>
</feature>
<feature type="binding site" evidence="1">
    <location>
        <position position="54"/>
    </location>
    <ligand>
        <name>Mg(2+)</name>
        <dbReference type="ChEBI" id="CHEBI:18420"/>
        <label>1</label>
    </ligand>
</feature>
<keyword evidence="3" id="KW-1185">Reference proteome</keyword>
<dbReference type="GO" id="GO:0016787">
    <property type="term" value="F:hydrolase activity"/>
    <property type="evidence" value="ECO:0007669"/>
    <property type="project" value="UniProtKB-KW"/>
</dbReference>
<dbReference type="PANTHER" id="PTHR16222">
    <property type="entry name" value="ADP-RIBOSYLGLYCOHYDROLASE"/>
    <property type="match status" value="1"/>
</dbReference>